<keyword evidence="2" id="KW-1185">Reference proteome</keyword>
<sequence>MINSIGDSEELKLMFCRTILHFHLLEHGCHKMKYLCNKNYLTILEDVIKSLKQHGINRTNFEDKLSFLIASYLIC</sequence>
<protein>
    <submittedName>
        <fullName evidence="1">Uncharacterized protein</fullName>
    </submittedName>
</protein>
<dbReference type="AlphaFoldDB" id="Q6M9Q6"/>
<reference evidence="1 2" key="1">
    <citation type="journal article" date="2004" name="Science">
        <title>Illuminating the evolutionary history of chlamydiae.</title>
        <authorList>
            <person name="Horn M."/>
            <person name="Collingro A."/>
            <person name="Schmitz-Esser S."/>
            <person name="Beier C.L."/>
            <person name="Purkhold U."/>
            <person name="Fartmann B."/>
            <person name="Brandt P."/>
            <person name="Nyakatura G.J."/>
            <person name="Droege M."/>
            <person name="Frishman D."/>
            <person name="Rattei T."/>
            <person name="Mewes H."/>
            <person name="Wagner M."/>
        </authorList>
    </citation>
    <scope>NUCLEOTIDE SEQUENCE [LARGE SCALE GENOMIC DNA]</scope>
    <source>
        <strain evidence="1 2">UWE25</strain>
    </source>
</reference>
<dbReference type="EMBL" id="BX908798">
    <property type="protein sequence ID" value="CAF24693.1"/>
    <property type="molecule type" value="Genomic_DNA"/>
</dbReference>
<gene>
    <name evidence="1" type="ORF">PC_RS09445</name>
</gene>
<accession>Q6M9Q6</accession>
<evidence type="ECO:0000313" key="1">
    <source>
        <dbReference type="EMBL" id="CAF24693.1"/>
    </source>
</evidence>
<proteinExistence type="predicted"/>
<organism evidence="1 2">
    <name type="scientific">Protochlamydia amoebophila (strain UWE25)</name>
    <dbReference type="NCBI Taxonomy" id="264201"/>
    <lineage>
        <taxon>Bacteria</taxon>
        <taxon>Pseudomonadati</taxon>
        <taxon>Chlamydiota</taxon>
        <taxon>Chlamydiia</taxon>
        <taxon>Parachlamydiales</taxon>
        <taxon>Parachlamydiaceae</taxon>
        <taxon>Candidatus Protochlamydia</taxon>
    </lineage>
</organism>
<dbReference type="HOGENOM" id="CLU_2918556_0_0_0"/>
<evidence type="ECO:0000313" key="2">
    <source>
        <dbReference type="Proteomes" id="UP000000529"/>
    </source>
</evidence>
<dbReference type="Proteomes" id="UP000000529">
    <property type="component" value="Chromosome"/>
</dbReference>
<dbReference type="KEGG" id="pcu:PC_RS09445"/>
<name>Q6M9Q6_PARUW</name>